<keyword evidence="2" id="KW-0863">Zinc-finger</keyword>
<keyword evidence="4" id="KW-0175">Coiled coil</keyword>
<dbReference type="EMBL" id="FNXT01000763">
    <property type="protein sequence ID" value="SZX66891.1"/>
    <property type="molecule type" value="Genomic_DNA"/>
</dbReference>
<proteinExistence type="predicted"/>
<dbReference type="Proteomes" id="UP000256970">
    <property type="component" value="Unassembled WGS sequence"/>
</dbReference>
<evidence type="ECO:0000256" key="4">
    <source>
        <dbReference type="SAM" id="Coils"/>
    </source>
</evidence>
<evidence type="ECO:0000256" key="5">
    <source>
        <dbReference type="SAM" id="MobiDB-lite"/>
    </source>
</evidence>
<feature type="region of interest" description="Disordered" evidence="5">
    <location>
        <begin position="1"/>
        <end position="29"/>
    </location>
</feature>
<dbReference type="InterPro" id="IPR004333">
    <property type="entry name" value="SBP_dom"/>
</dbReference>
<keyword evidence="8" id="KW-1185">Reference proteome</keyword>
<name>A0A383VNZ7_TETOB</name>
<feature type="domain" description="SBP-type" evidence="6">
    <location>
        <begin position="32"/>
        <end position="113"/>
    </location>
</feature>
<dbReference type="Pfam" id="PF03110">
    <property type="entry name" value="SBP"/>
    <property type="match status" value="1"/>
</dbReference>
<evidence type="ECO:0000256" key="3">
    <source>
        <dbReference type="ARBA" id="ARBA00022833"/>
    </source>
</evidence>
<evidence type="ECO:0000313" key="8">
    <source>
        <dbReference type="Proteomes" id="UP000256970"/>
    </source>
</evidence>
<dbReference type="GO" id="GO:0005634">
    <property type="term" value="C:nucleus"/>
    <property type="evidence" value="ECO:0007669"/>
    <property type="project" value="InterPro"/>
</dbReference>
<keyword evidence="3" id="KW-0862">Zinc</keyword>
<dbReference type="PROSITE" id="PS51141">
    <property type="entry name" value="ZF_SBP"/>
    <property type="match status" value="1"/>
</dbReference>
<gene>
    <name evidence="7" type="ORF">BQ4739_LOCUS7321</name>
</gene>
<sequence length="382" mass="39887">MVSTGHTSSSSFSDTSQNNHHDSCGTSGRKRDRLCKVVGCSVDLCALNKPYCLKRGVCPQHLKAESVRCKGAGEQLWRFCQQCGKMERLQQFQGKNRSCKAGLARRRQKCMMRQQQQQQQQDWQQLQAMQQQEQQAAECGNASCSMFGWHVPSELAVQQAPAGIPAACTELPWTPPAVINCHGQAIGDGNIAHSATLPAPLAMCGLPAAAPMQQQPAGQPRCSSFSAAPQQLGCNATTAAAQAAPAAAPLFSSSELEAWLAAGCDLQGSAAAATAAAAACISDAELDAIIAEELLAAGLQIGCGPAGIPTVAPISAPYAQPAAAAAADVAVSGNPQLPATKAAQYAKLHALMAELESLQATLQQLQQEQGVEQQVVSAATRF</sequence>
<accession>A0A383VNZ7</accession>
<reference evidence="7 8" key="1">
    <citation type="submission" date="2016-10" db="EMBL/GenBank/DDBJ databases">
        <authorList>
            <person name="Cai Z."/>
        </authorList>
    </citation>
    <scope>NUCLEOTIDE SEQUENCE [LARGE SCALE GENOMIC DNA]</scope>
</reference>
<dbReference type="SUPFAM" id="SSF103612">
    <property type="entry name" value="SBT domain"/>
    <property type="match status" value="1"/>
</dbReference>
<dbReference type="InterPro" id="IPR036893">
    <property type="entry name" value="SBP_sf"/>
</dbReference>
<evidence type="ECO:0000256" key="2">
    <source>
        <dbReference type="ARBA" id="ARBA00022771"/>
    </source>
</evidence>
<feature type="coiled-coil region" evidence="4">
    <location>
        <begin position="348"/>
        <end position="375"/>
    </location>
</feature>
<evidence type="ECO:0000313" key="7">
    <source>
        <dbReference type="EMBL" id="SZX66891.1"/>
    </source>
</evidence>
<protein>
    <recommendedName>
        <fullName evidence="6">SBP-type domain-containing protein</fullName>
    </recommendedName>
</protein>
<dbReference type="Gene3D" id="4.10.1100.10">
    <property type="entry name" value="Transcription factor, SBP-box domain"/>
    <property type="match status" value="1"/>
</dbReference>
<dbReference type="AlphaFoldDB" id="A0A383VNZ7"/>
<keyword evidence="1" id="KW-0479">Metal-binding</keyword>
<dbReference type="PANTHER" id="PTHR31251:SF169">
    <property type="entry name" value="SQUAMOSA PROMOTER-BINDING-LIKE PROTEIN 8"/>
    <property type="match status" value="1"/>
</dbReference>
<evidence type="ECO:0000259" key="6">
    <source>
        <dbReference type="PROSITE" id="PS51141"/>
    </source>
</evidence>
<dbReference type="InterPro" id="IPR044817">
    <property type="entry name" value="SBP-like"/>
</dbReference>
<feature type="compositionally biased region" description="Low complexity" evidence="5">
    <location>
        <begin position="1"/>
        <end position="16"/>
    </location>
</feature>
<dbReference type="GO" id="GO:0003677">
    <property type="term" value="F:DNA binding"/>
    <property type="evidence" value="ECO:0007669"/>
    <property type="project" value="InterPro"/>
</dbReference>
<evidence type="ECO:0000256" key="1">
    <source>
        <dbReference type="ARBA" id="ARBA00022723"/>
    </source>
</evidence>
<organism evidence="7 8">
    <name type="scientific">Tetradesmus obliquus</name>
    <name type="common">Green alga</name>
    <name type="synonym">Acutodesmus obliquus</name>
    <dbReference type="NCBI Taxonomy" id="3088"/>
    <lineage>
        <taxon>Eukaryota</taxon>
        <taxon>Viridiplantae</taxon>
        <taxon>Chlorophyta</taxon>
        <taxon>core chlorophytes</taxon>
        <taxon>Chlorophyceae</taxon>
        <taxon>CS clade</taxon>
        <taxon>Sphaeropleales</taxon>
        <taxon>Scenedesmaceae</taxon>
        <taxon>Tetradesmus</taxon>
    </lineage>
</organism>
<dbReference type="GO" id="GO:0008270">
    <property type="term" value="F:zinc ion binding"/>
    <property type="evidence" value="ECO:0007669"/>
    <property type="project" value="UniProtKB-KW"/>
</dbReference>
<dbReference type="PANTHER" id="PTHR31251">
    <property type="entry name" value="SQUAMOSA PROMOTER-BINDING-LIKE PROTEIN 4"/>
    <property type="match status" value="1"/>
</dbReference>